<proteinExistence type="predicted"/>
<gene>
    <name evidence="1" type="ORF">FSB_LOCUS35195</name>
</gene>
<sequence>MVEGTAWLELEPLVTEAIPLGSYNQFRRARGDLREIEKPKIDNAKSLQVLKKERESERGHLFNAVVDDNSIGRMRVVTPFVRDALLQKLLSDNYLSEEERRRAAPLLLKIDPVAHCNSFASQVARTPSCAVCNKTRVALWQSKASRARGEVNVRSADGGSGVKIQPKASWGSDIAKHLVITVRRAISVVQHDLGDDKALKLNGCTFQLSSSEARMFFAGERTLVQLKHGQKNVLVQQFIIEHLHWRH</sequence>
<organism evidence="1">
    <name type="scientific">Fagus sylvatica</name>
    <name type="common">Beechnut</name>
    <dbReference type="NCBI Taxonomy" id="28930"/>
    <lineage>
        <taxon>Eukaryota</taxon>
        <taxon>Viridiplantae</taxon>
        <taxon>Streptophyta</taxon>
        <taxon>Embryophyta</taxon>
        <taxon>Tracheophyta</taxon>
        <taxon>Spermatophyta</taxon>
        <taxon>Magnoliopsida</taxon>
        <taxon>eudicotyledons</taxon>
        <taxon>Gunneridae</taxon>
        <taxon>Pentapetalae</taxon>
        <taxon>rosids</taxon>
        <taxon>fabids</taxon>
        <taxon>Fagales</taxon>
        <taxon>Fagaceae</taxon>
        <taxon>Fagus</taxon>
    </lineage>
</organism>
<reference evidence="1" key="1">
    <citation type="submission" date="2018-02" db="EMBL/GenBank/DDBJ databases">
        <authorList>
            <person name="Cohen D.B."/>
            <person name="Kent A.D."/>
        </authorList>
    </citation>
    <scope>NUCLEOTIDE SEQUENCE</scope>
</reference>
<accession>A0A2N9H6C4</accession>
<protein>
    <submittedName>
        <fullName evidence="1">Uncharacterized protein</fullName>
    </submittedName>
</protein>
<name>A0A2N9H6C4_FAGSY</name>
<dbReference type="AlphaFoldDB" id="A0A2N9H6C4"/>
<dbReference type="EMBL" id="OIVN01002896">
    <property type="protein sequence ID" value="SPD07313.1"/>
    <property type="molecule type" value="Genomic_DNA"/>
</dbReference>
<evidence type="ECO:0000313" key="1">
    <source>
        <dbReference type="EMBL" id="SPD07313.1"/>
    </source>
</evidence>